<feature type="compositionally biased region" description="Basic and acidic residues" evidence="1">
    <location>
        <begin position="11"/>
        <end position="21"/>
    </location>
</feature>
<evidence type="ECO:0000256" key="1">
    <source>
        <dbReference type="SAM" id="MobiDB-lite"/>
    </source>
</evidence>
<reference evidence="2 3" key="1">
    <citation type="submission" date="2023-05" db="EMBL/GenBank/DDBJ databases">
        <title>Sedimentitalea sp. nov. JM2-8.</title>
        <authorList>
            <person name="Huang J."/>
        </authorList>
    </citation>
    <scope>NUCLEOTIDE SEQUENCE [LARGE SCALE GENOMIC DNA]</scope>
    <source>
        <strain evidence="2 3">JM2-8</strain>
    </source>
</reference>
<comment type="caution">
    <text evidence="2">The sequence shown here is derived from an EMBL/GenBank/DDBJ whole genome shotgun (WGS) entry which is preliminary data.</text>
</comment>
<feature type="compositionally biased region" description="Gly residues" evidence="1">
    <location>
        <begin position="1"/>
        <end position="10"/>
    </location>
</feature>
<dbReference type="Proteomes" id="UP001227126">
    <property type="component" value="Unassembled WGS sequence"/>
</dbReference>
<feature type="region of interest" description="Disordered" evidence="1">
    <location>
        <begin position="1"/>
        <end position="21"/>
    </location>
</feature>
<name>A0ABT7FFR7_9RHOB</name>
<sequence>MRISGSGGPRGAHDYRDFSERDDHKPAFLVKPMLLVSASGRAALDKLRLTTAMQDAAPVVARRLRRSFGVESVLTPAIPATTAALTTVTSSPSENTRIAAQQPKTVQLTAHASGDVPWRT</sequence>
<evidence type="ECO:0000313" key="3">
    <source>
        <dbReference type="Proteomes" id="UP001227126"/>
    </source>
</evidence>
<keyword evidence="3" id="KW-1185">Reference proteome</keyword>
<dbReference type="EMBL" id="JASNJE010000013">
    <property type="protein sequence ID" value="MDK3073818.1"/>
    <property type="molecule type" value="Genomic_DNA"/>
</dbReference>
<evidence type="ECO:0000313" key="2">
    <source>
        <dbReference type="EMBL" id="MDK3073818.1"/>
    </source>
</evidence>
<protein>
    <submittedName>
        <fullName evidence="2">Uncharacterized protein</fullName>
    </submittedName>
</protein>
<gene>
    <name evidence="2" type="ORF">QO034_11905</name>
</gene>
<organism evidence="2 3">
    <name type="scientific">Sedimentitalea xiamensis</name>
    <dbReference type="NCBI Taxonomy" id="3050037"/>
    <lineage>
        <taxon>Bacteria</taxon>
        <taxon>Pseudomonadati</taxon>
        <taxon>Pseudomonadota</taxon>
        <taxon>Alphaproteobacteria</taxon>
        <taxon>Rhodobacterales</taxon>
        <taxon>Paracoccaceae</taxon>
        <taxon>Sedimentitalea</taxon>
    </lineage>
</organism>
<dbReference type="RefSeq" id="WP_284485754.1">
    <property type="nucleotide sequence ID" value="NZ_JASNJE010000013.1"/>
</dbReference>
<accession>A0ABT7FFR7</accession>
<proteinExistence type="predicted"/>